<accession>A0A815IZ71</accession>
<keyword evidence="4" id="KW-1185">Reference proteome</keyword>
<feature type="signal peptide" evidence="1">
    <location>
        <begin position="1"/>
        <end position="23"/>
    </location>
</feature>
<evidence type="ECO:0000313" key="3">
    <source>
        <dbReference type="EMBL" id="CAF1648027.1"/>
    </source>
</evidence>
<name>A0A815IZ71_ADIRI</name>
<proteinExistence type="predicted"/>
<evidence type="ECO:0000313" key="4">
    <source>
        <dbReference type="Proteomes" id="UP000663828"/>
    </source>
</evidence>
<dbReference type="EMBL" id="CAJNOJ010000285">
    <property type="protein sequence ID" value="CAF1369974.1"/>
    <property type="molecule type" value="Genomic_DNA"/>
</dbReference>
<evidence type="ECO:0000313" key="5">
    <source>
        <dbReference type="Proteomes" id="UP000663852"/>
    </source>
</evidence>
<dbReference type="Proteomes" id="UP000663852">
    <property type="component" value="Unassembled WGS sequence"/>
</dbReference>
<dbReference type="OrthoDB" id="9983752at2759"/>
<evidence type="ECO:0000256" key="1">
    <source>
        <dbReference type="SAM" id="SignalP"/>
    </source>
</evidence>
<protein>
    <submittedName>
        <fullName evidence="2">Uncharacterized protein</fullName>
    </submittedName>
</protein>
<feature type="chain" id="PRO_5036411773" evidence="1">
    <location>
        <begin position="24"/>
        <end position="139"/>
    </location>
</feature>
<dbReference type="Proteomes" id="UP000663828">
    <property type="component" value="Unassembled WGS sequence"/>
</dbReference>
<comment type="caution">
    <text evidence="2">The sequence shown here is derived from an EMBL/GenBank/DDBJ whole genome shotgun (WGS) entry which is preliminary data.</text>
</comment>
<organism evidence="2 5">
    <name type="scientific">Adineta ricciae</name>
    <name type="common">Rotifer</name>
    <dbReference type="NCBI Taxonomy" id="249248"/>
    <lineage>
        <taxon>Eukaryota</taxon>
        <taxon>Metazoa</taxon>
        <taxon>Spiralia</taxon>
        <taxon>Gnathifera</taxon>
        <taxon>Rotifera</taxon>
        <taxon>Eurotatoria</taxon>
        <taxon>Bdelloidea</taxon>
        <taxon>Adinetida</taxon>
        <taxon>Adinetidae</taxon>
        <taxon>Adineta</taxon>
    </lineage>
</organism>
<evidence type="ECO:0000313" key="2">
    <source>
        <dbReference type="EMBL" id="CAF1369974.1"/>
    </source>
</evidence>
<gene>
    <name evidence="2" type="ORF">EDS130_LOCUS34318</name>
    <name evidence="3" type="ORF">XAT740_LOCUS54458</name>
</gene>
<sequence length="139" mass="15331">MYYMKFLLLAVVVFLNVINEGSTSDIICASTTDTCTPAETSKLQCEGTGKIHVIPDECINDGGIDAVGDSLEIYCVCNRARFCLSGEACPWRNPTTNEVDNSRTCSRAGLTSSYMANAWCNQWKNQTNYNCCYDGFIGF</sequence>
<reference evidence="2" key="1">
    <citation type="submission" date="2021-02" db="EMBL/GenBank/DDBJ databases">
        <authorList>
            <person name="Nowell W R."/>
        </authorList>
    </citation>
    <scope>NUCLEOTIDE SEQUENCE</scope>
</reference>
<keyword evidence="1" id="KW-0732">Signal</keyword>
<dbReference type="EMBL" id="CAJNOR010009775">
    <property type="protein sequence ID" value="CAF1648027.1"/>
    <property type="molecule type" value="Genomic_DNA"/>
</dbReference>
<dbReference type="AlphaFoldDB" id="A0A815IZ71"/>